<dbReference type="Gene3D" id="3.40.830.10">
    <property type="entry name" value="LigB-like"/>
    <property type="match status" value="1"/>
</dbReference>
<dbReference type="GO" id="GO:0008270">
    <property type="term" value="F:zinc ion binding"/>
    <property type="evidence" value="ECO:0007669"/>
    <property type="project" value="InterPro"/>
</dbReference>
<gene>
    <name evidence="7" type="ORF">Poly30_51260</name>
</gene>
<dbReference type="AlphaFoldDB" id="A0A518EZQ9"/>
<evidence type="ECO:0000313" key="8">
    <source>
        <dbReference type="Proteomes" id="UP000320390"/>
    </source>
</evidence>
<protein>
    <submittedName>
        <fullName evidence="7">LigB family dioxygenase</fullName>
    </submittedName>
</protein>
<organism evidence="7 8">
    <name type="scientific">Saltatorellus ferox</name>
    <dbReference type="NCBI Taxonomy" id="2528018"/>
    <lineage>
        <taxon>Bacteria</taxon>
        <taxon>Pseudomonadati</taxon>
        <taxon>Planctomycetota</taxon>
        <taxon>Planctomycetia</taxon>
        <taxon>Planctomycetia incertae sedis</taxon>
        <taxon>Saltatorellus</taxon>
    </lineage>
</organism>
<keyword evidence="4" id="KW-0862">Zinc</keyword>
<keyword evidence="7" id="KW-0223">Dioxygenase</keyword>
<evidence type="ECO:0000256" key="5">
    <source>
        <dbReference type="ARBA" id="ARBA00023002"/>
    </source>
</evidence>
<comment type="cofactor">
    <cofactor evidence="1">
        <name>Zn(2+)</name>
        <dbReference type="ChEBI" id="CHEBI:29105"/>
    </cofactor>
</comment>
<dbReference type="GO" id="GO:0008198">
    <property type="term" value="F:ferrous iron binding"/>
    <property type="evidence" value="ECO:0007669"/>
    <property type="project" value="InterPro"/>
</dbReference>
<evidence type="ECO:0000256" key="3">
    <source>
        <dbReference type="ARBA" id="ARBA00022723"/>
    </source>
</evidence>
<dbReference type="EMBL" id="CP036434">
    <property type="protein sequence ID" value="QDV09568.1"/>
    <property type="molecule type" value="Genomic_DNA"/>
</dbReference>
<dbReference type="OrthoDB" id="9790889at2"/>
<dbReference type="CDD" id="cd07363">
    <property type="entry name" value="45_DOPA_Dioxygenase"/>
    <property type="match status" value="1"/>
</dbReference>
<keyword evidence="5" id="KW-0560">Oxidoreductase</keyword>
<proteinExistence type="inferred from homology"/>
<evidence type="ECO:0000256" key="1">
    <source>
        <dbReference type="ARBA" id="ARBA00001947"/>
    </source>
</evidence>
<feature type="domain" description="Extradiol ring-cleavage dioxygenase class III enzyme subunit B" evidence="6">
    <location>
        <begin position="9"/>
        <end position="238"/>
    </location>
</feature>
<dbReference type="PIRSF" id="PIRSF006157">
    <property type="entry name" value="Doxgns_DODA"/>
    <property type="match status" value="1"/>
</dbReference>
<dbReference type="RefSeq" id="WP_145204156.1">
    <property type="nucleotide sequence ID" value="NZ_CP036434.1"/>
</dbReference>
<dbReference type="GO" id="GO:0016702">
    <property type="term" value="F:oxidoreductase activity, acting on single donors with incorporation of molecular oxygen, incorporation of two atoms of oxygen"/>
    <property type="evidence" value="ECO:0007669"/>
    <property type="project" value="UniProtKB-ARBA"/>
</dbReference>
<evidence type="ECO:0000256" key="4">
    <source>
        <dbReference type="ARBA" id="ARBA00022833"/>
    </source>
</evidence>
<dbReference type="InterPro" id="IPR004183">
    <property type="entry name" value="Xdiol_dOase_suB"/>
</dbReference>
<evidence type="ECO:0000259" key="6">
    <source>
        <dbReference type="Pfam" id="PF02900"/>
    </source>
</evidence>
<dbReference type="PANTHER" id="PTHR30096">
    <property type="entry name" value="4,5-DOPA DIOXYGENASE EXTRADIOL-LIKE PROTEIN"/>
    <property type="match status" value="1"/>
</dbReference>
<evidence type="ECO:0000313" key="7">
    <source>
        <dbReference type="EMBL" id="QDV09568.1"/>
    </source>
</evidence>
<accession>A0A518EZQ9</accession>
<dbReference type="Proteomes" id="UP000320390">
    <property type="component" value="Chromosome"/>
</dbReference>
<keyword evidence="8" id="KW-1185">Reference proteome</keyword>
<sequence length="270" mass="29182">MLVSPAALFVSHGAPTLAVEPERAADLREWGRSLEAPEAIVIVSAHWERTPVSIGTTTPRPLLHDYGGFRGPLQKVTYAAPVAADRADRVERALAASSLESGAVQRVDDRPWDHGVWVPLVHLFPESRVPVLQVSLASRTSPRRLFEIGQRLRRELGPDTLVIGSGGIVHNLRAIDWSETDLPPAWASDFEAWARDVLVRGDRDALMDFAARAPALHLAHPTLEHWLPMLVAAGAGGLGDTGSPGPRFPVEGFEYGSLGRLGVEFGASVD</sequence>
<dbReference type="Pfam" id="PF02900">
    <property type="entry name" value="LigB"/>
    <property type="match status" value="1"/>
</dbReference>
<evidence type="ECO:0000256" key="2">
    <source>
        <dbReference type="ARBA" id="ARBA00007581"/>
    </source>
</evidence>
<dbReference type="InterPro" id="IPR014436">
    <property type="entry name" value="Extradiol_dOase_DODA"/>
</dbReference>
<comment type="similarity">
    <text evidence="2">Belongs to the DODA-type extradiol aromatic ring-opening dioxygenase family.</text>
</comment>
<dbReference type="SUPFAM" id="SSF53213">
    <property type="entry name" value="LigB-like"/>
    <property type="match status" value="1"/>
</dbReference>
<reference evidence="7 8" key="1">
    <citation type="submission" date="2019-02" db="EMBL/GenBank/DDBJ databases">
        <title>Deep-cultivation of Planctomycetes and their phenomic and genomic characterization uncovers novel biology.</title>
        <authorList>
            <person name="Wiegand S."/>
            <person name="Jogler M."/>
            <person name="Boedeker C."/>
            <person name="Pinto D."/>
            <person name="Vollmers J."/>
            <person name="Rivas-Marin E."/>
            <person name="Kohn T."/>
            <person name="Peeters S.H."/>
            <person name="Heuer A."/>
            <person name="Rast P."/>
            <person name="Oberbeckmann S."/>
            <person name="Bunk B."/>
            <person name="Jeske O."/>
            <person name="Meyerdierks A."/>
            <person name="Storesund J.E."/>
            <person name="Kallscheuer N."/>
            <person name="Luecker S."/>
            <person name="Lage O.M."/>
            <person name="Pohl T."/>
            <person name="Merkel B.J."/>
            <person name="Hornburger P."/>
            <person name="Mueller R.-W."/>
            <person name="Bruemmer F."/>
            <person name="Labrenz M."/>
            <person name="Spormann A.M."/>
            <person name="Op den Camp H."/>
            <person name="Overmann J."/>
            <person name="Amann R."/>
            <person name="Jetten M.S.M."/>
            <person name="Mascher T."/>
            <person name="Medema M.H."/>
            <person name="Devos D.P."/>
            <person name="Kaster A.-K."/>
            <person name="Ovreas L."/>
            <person name="Rohde M."/>
            <person name="Galperin M.Y."/>
            <person name="Jogler C."/>
        </authorList>
    </citation>
    <scope>NUCLEOTIDE SEQUENCE [LARGE SCALE GENOMIC DNA]</scope>
    <source>
        <strain evidence="7 8">Poly30</strain>
    </source>
</reference>
<name>A0A518EZQ9_9BACT</name>
<dbReference type="PANTHER" id="PTHR30096:SF0">
    <property type="entry name" value="4,5-DOPA DIOXYGENASE EXTRADIOL-LIKE PROTEIN"/>
    <property type="match status" value="1"/>
</dbReference>
<keyword evidence="3" id="KW-0479">Metal-binding</keyword>